<dbReference type="Pfam" id="PF01951">
    <property type="entry name" value="Archease"/>
    <property type="match status" value="1"/>
</dbReference>
<dbReference type="STRING" id="330214.NIDE2518"/>
<keyword evidence="4" id="KW-0106">Calcium</keyword>
<evidence type="ECO:0000256" key="4">
    <source>
        <dbReference type="ARBA" id="ARBA00022837"/>
    </source>
</evidence>
<evidence type="ECO:0000313" key="6">
    <source>
        <dbReference type="EMBL" id="CBK42228.1"/>
    </source>
</evidence>
<dbReference type="Proteomes" id="UP000001660">
    <property type="component" value="Chromosome"/>
</dbReference>
<dbReference type="AlphaFoldDB" id="D8PG41"/>
<dbReference type="eggNOG" id="COG1371">
    <property type="taxonomic scope" value="Bacteria"/>
</dbReference>
<evidence type="ECO:0000256" key="3">
    <source>
        <dbReference type="ARBA" id="ARBA00022723"/>
    </source>
</evidence>
<organism evidence="6 7">
    <name type="scientific">Nitrospira defluvii</name>
    <dbReference type="NCBI Taxonomy" id="330214"/>
    <lineage>
        <taxon>Bacteria</taxon>
        <taxon>Pseudomonadati</taxon>
        <taxon>Nitrospirota</taxon>
        <taxon>Nitrospiria</taxon>
        <taxon>Nitrospirales</taxon>
        <taxon>Nitrospiraceae</taxon>
        <taxon>Nitrospira</taxon>
    </lineage>
</organism>
<name>D8PG41_9BACT</name>
<evidence type="ECO:0000256" key="2">
    <source>
        <dbReference type="ARBA" id="ARBA00022694"/>
    </source>
</evidence>
<dbReference type="OrthoDB" id="513063at2"/>
<evidence type="ECO:0000256" key="1">
    <source>
        <dbReference type="ARBA" id="ARBA00007963"/>
    </source>
</evidence>
<dbReference type="GO" id="GO:0008033">
    <property type="term" value="P:tRNA processing"/>
    <property type="evidence" value="ECO:0007669"/>
    <property type="project" value="UniProtKB-KW"/>
</dbReference>
<dbReference type="InterPro" id="IPR002804">
    <property type="entry name" value="Archease"/>
</dbReference>
<proteinExistence type="inferred from homology"/>
<protein>
    <recommendedName>
        <fullName evidence="5">Archease domain-containing protein</fullName>
    </recommendedName>
</protein>
<dbReference type="GO" id="GO:0046872">
    <property type="term" value="F:metal ion binding"/>
    <property type="evidence" value="ECO:0007669"/>
    <property type="project" value="UniProtKB-KW"/>
</dbReference>
<dbReference type="KEGG" id="nde:NIDE2518"/>
<dbReference type="InterPro" id="IPR023572">
    <property type="entry name" value="Archease_dom"/>
</dbReference>
<evidence type="ECO:0000313" key="7">
    <source>
        <dbReference type="Proteomes" id="UP000001660"/>
    </source>
</evidence>
<dbReference type="InterPro" id="IPR036820">
    <property type="entry name" value="Archease_dom_sf"/>
</dbReference>
<dbReference type="HOGENOM" id="CLU_111362_3_0_0"/>
<comment type="similarity">
    <text evidence="1">Belongs to the archease family.</text>
</comment>
<keyword evidence="3" id="KW-0479">Metal-binding</keyword>
<keyword evidence="7" id="KW-1185">Reference proteome</keyword>
<gene>
    <name evidence="6" type="ORF">NIDE2518</name>
</gene>
<reference evidence="6 7" key="1">
    <citation type="journal article" date="2010" name="Proc. Natl. Acad. Sci. U.S.A.">
        <title>A Nitrospira metagenome illuminates the physiology and evolution of globally important nitrite-oxidizing bacteria.</title>
        <authorList>
            <person name="Lucker S."/>
            <person name="Wagner M."/>
            <person name="Maixner F."/>
            <person name="Pelletier E."/>
            <person name="Koch H."/>
            <person name="Vacherie B."/>
            <person name="Rattei T."/>
            <person name="Sinninghe Damste J."/>
            <person name="Spieck E."/>
            <person name="Le Paslier D."/>
            <person name="Daims H."/>
        </authorList>
    </citation>
    <scope>NUCLEOTIDE SEQUENCE [LARGE SCALE GENOMIC DNA]</scope>
</reference>
<evidence type="ECO:0000259" key="5">
    <source>
        <dbReference type="Pfam" id="PF01951"/>
    </source>
</evidence>
<accession>D8PG41</accession>
<dbReference type="PANTHER" id="PTHR12682">
    <property type="entry name" value="ARCHEASE"/>
    <property type="match status" value="1"/>
</dbReference>
<dbReference type="EMBL" id="FP929003">
    <property type="protein sequence ID" value="CBK42228.1"/>
    <property type="molecule type" value="Genomic_DNA"/>
</dbReference>
<keyword evidence="2" id="KW-0819">tRNA processing</keyword>
<dbReference type="PANTHER" id="PTHR12682:SF11">
    <property type="entry name" value="PROTEIN ARCHEASE"/>
    <property type="match status" value="1"/>
</dbReference>
<dbReference type="Gene3D" id="3.55.10.10">
    <property type="entry name" value="Archease domain"/>
    <property type="match status" value="1"/>
</dbReference>
<dbReference type="SUPFAM" id="SSF69819">
    <property type="entry name" value="MTH1598-like"/>
    <property type="match status" value="1"/>
</dbReference>
<sequence length="146" mass="16133">MPGSFRFLDDIALADMAFDAEGESLPALFEAATHALIESLADPVTITETWRHTVDMEEADIETLLFEWLGRLVYLKDAQGVVFHRATLSLTQNTALTAWHLHAELTGAPVDPATQDLRSDVKGVTKHLYAVTQEGTSWKARVVLDV</sequence>
<feature type="domain" description="Archease" evidence="5">
    <location>
        <begin position="5"/>
        <end position="146"/>
    </location>
</feature>